<gene>
    <name evidence="1" type="ORF">SanaruYs_17720</name>
</gene>
<dbReference type="AlphaFoldDB" id="A0A401U9J0"/>
<reference evidence="1 2" key="1">
    <citation type="submission" date="2018-11" db="EMBL/GenBank/DDBJ databases">
        <title>Chryseotalea sanarue gen. nov., sp., nov., a member of the family Cytophagaceae, isolated from a brackish lake in Hamamatsu Japan.</title>
        <authorList>
            <person name="Maejima Y."/>
            <person name="Iino T."/>
            <person name="Muraguchi Y."/>
            <person name="Fukuda K."/>
            <person name="Ohkuma M."/>
            <person name="Moriuchi R."/>
            <person name="Dohra H."/>
            <person name="Kimbara K."/>
            <person name="Shintani M."/>
        </authorList>
    </citation>
    <scope>NUCLEOTIDE SEQUENCE [LARGE SCALE GENOMIC DNA]</scope>
    <source>
        <strain evidence="1 2">Ys</strain>
    </source>
</reference>
<proteinExistence type="predicted"/>
<protein>
    <submittedName>
        <fullName evidence="1">Uncharacterized protein</fullName>
    </submittedName>
</protein>
<keyword evidence="2" id="KW-1185">Reference proteome</keyword>
<organism evidence="1 2">
    <name type="scientific">Chryseotalea sanaruensis</name>
    <dbReference type="NCBI Taxonomy" id="2482724"/>
    <lineage>
        <taxon>Bacteria</taxon>
        <taxon>Pseudomonadati</taxon>
        <taxon>Bacteroidota</taxon>
        <taxon>Cytophagia</taxon>
        <taxon>Cytophagales</taxon>
        <taxon>Chryseotaleaceae</taxon>
        <taxon>Chryseotalea</taxon>
    </lineage>
</organism>
<dbReference type="EMBL" id="BHXQ01000003">
    <property type="protein sequence ID" value="GCC51547.1"/>
    <property type="molecule type" value="Genomic_DNA"/>
</dbReference>
<dbReference type="RefSeq" id="WP_127122205.1">
    <property type="nucleotide sequence ID" value="NZ_BHXQ01000003.1"/>
</dbReference>
<sequence length="66" mass="7457">MEKNKKTIESFDKRFTIEKHADKIVGGMTLSGNNRPVGANTICETGNPWNSYMTDDCADEFIIYLP</sequence>
<evidence type="ECO:0000313" key="2">
    <source>
        <dbReference type="Proteomes" id="UP000288227"/>
    </source>
</evidence>
<dbReference type="Proteomes" id="UP000288227">
    <property type="component" value="Unassembled WGS sequence"/>
</dbReference>
<name>A0A401U9J0_9BACT</name>
<accession>A0A401U9J0</accession>
<comment type="caution">
    <text evidence="1">The sequence shown here is derived from an EMBL/GenBank/DDBJ whole genome shotgun (WGS) entry which is preliminary data.</text>
</comment>
<evidence type="ECO:0000313" key="1">
    <source>
        <dbReference type="EMBL" id="GCC51547.1"/>
    </source>
</evidence>